<sequence>MMCFEKMTDLFEVNAFVQTSTNFIVIALCLHRLTSGFETMSFFHLFKCAEELSLYCAQCYFACYCSDLLDDCNIMICTAIRNSKWINCDSDTRKDIWMLLRRAQRPNILKFGQGFFQLRRELFLKVVKIAYNFAVTYGVLAEKTNGVLTLVTQKAVTYGVLAEKTNGVLNLVTQK</sequence>
<keyword evidence="10" id="KW-1185">Reference proteome</keyword>
<organism evidence="10 11">
    <name type="scientific">Diaphorina citri</name>
    <name type="common">Asian citrus psyllid</name>
    <dbReference type="NCBI Taxonomy" id="121845"/>
    <lineage>
        <taxon>Eukaryota</taxon>
        <taxon>Metazoa</taxon>
        <taxon>Ecdysozoa</taxon>
        <taxon>Arthropoda</taxon>
        <taxon>Hexapoda</taxon>
        <taxon>Insecta</taxon>
        <taxon>Pterygota</taxon>
        <taxon>Neoptera</taxon>
        <taxon>Paraneoptera</taxon>
        <taxon>Hemiptera</taxon>
        <taxon>Sternorrhyncha</taxon>
        <taxon>Psylloidea</taxon>
        <taxon>Psyllidae</taxon>
        <taxon>Diaphorininae</taxon>
        <taxon>Diaphorina</taxon>
    </lineage>
</organism>
<keyword evidence="8" id="KW-0675">Receptor</keyword>
<keyword evidence="9" id="KW-0807">Transducer</keyword>
<dbReference type="GeneID" id="113469741"/>
<keyword evidence="6" id="KW-1133">Transmembrane helix</keyword>
<name>A0A3Q0J4H8_DIACI</name>
<keyword evidence="3" id="KW-0716">Sensory transduction</keyword>
<gene>
    <name evidence="11" type="primary">LOC113469741</name>
</gene>
<dbReference type="KEGG" id="dci:113469741"/>
<keyword evidence="4" id="KW-0812">Transmembrane</keyword>
<keyword evidence="7" id="KW-0472">Membrane</keyword>
<keyword evidence="2" id="KW-1003">Cell membrane</keyword>
<dbReference type="GO" id="GO:0005549">
    <property type="term" value="F:odorant binding"/>
    <property type="evidence" value="ECO:0007669"/>
    <property type="project" value="InterPro"/>
</dbReference>
<dbReference type="RefSeq" id="XP_026683409.1">
    <property type="nucleotide sequence ID" value="XM_026827608.1"/>
</dbReference>
<dbReference type="InterPro" id="IPR004117">
    <property type="entry name" value="7tm6_olfct_rcpt"/>
</dbReference>
<dbReference type="AlphaFoldDB" id="A0A3Q0J4H8"/>
<dbReference type="GO" id="GO:0004984">
    <property type="term" value="F:olfactory receptor activity"/>
    <property type="evidence" value="ECO:0007669"/>
    <property type="project" value="InterPro"/>
</dbReference>
<dbReference type="Proteomes" id="UP000079169">
    <property type="component" value="Unplaced"/>
</dbReference>
<evidence type="ECO:0000313" key="10">
    <source>
        <dbReference type="Proteomes" id="UP000079169"/>
    </source>
</evidence>
<dbReference type="PaxDb" id="121845-A0A3Q0J4H8"/>
<reference evidence="11" key="1">
    <citation type="submission" date="2025-08" db="UniProtKB">
        <authorList>
            <consortium name="RefSeq"/>
        </authorList>
    </citation>
    <scope>IDENTIFICATION</scope>
</reference>
<comment type="subcellular location">
    <subcellularLocation>
        <location evidence="1">Cell membrane</location>
        <topology evidence="1">Multi-pass membrane protein</topology>
    </subcellularLocation>
</comment>
<evidence type="ECO:0000256" key="1">
    <source>
        <dbReference type="ARBA" id="ARBA00004651"/>
    </source>
</evidence>
<evidence type="ECO:0000256" key="2">
    <source>
        <dbReference type="ARBA" id="ARBA00022475"/>
    </source>
</evidence>
<dbReference type="GO" id="GO:0007165">
    <property type="term" value="P:signal transduction"/>
    <property type="evidence" value="ECO:0007669"/>
    <property type="project" value="UniProtKB-KW"/>
</dbReference>
<evidence type="ECO:0000256" key="6">
    <source>
        <dbReference type="ARBA" id="ARBA00022989"/>
    </source>
</evidence>
<dbReference type="PANTHER" id="PTHR21137:SF35">
    <property type="entry name" value="ODORANT RECEPTOR 19A-RELATED"/>
    <property type="match status" value="1"/>
</dbReference>
<evidence type="ECO:0000256" key="9">
    <source>
        <dbReference type="ARBA" id="ARBA00023224"/>
    </source>
</evidence>
<dbReference type="GO" id="GO:0005886">
    <property type="term" value="C:plasma membrane"/>
    <property type="evidence" value="ECO:0007669"/>
    <property type="project" value="UniProtKB-SubCell"/>
</dbReference>
<evidence type="ECO:0000256" key="4">
    <source>
        <dbReference type="ARBA" id="ARBA00022692"/>
    </source>
</evidence>
<dbReference type="PANTHER" id="PTHR21137">
    <property type="entry name" value="ODORANT RECEPTOR"/>
    <property type="match status" value="1"/>
</dbReference>
<evidence type="ECO:0000313" key="11">
    <source>
        <dbReference type="RefSeq" id="XP_026683409.1"/>
    </source>
</evidence>
<evidence type="ECO:0000256" key="8">
    <source>
        <dbReference type="ARBA" id="ARBA00023170"/>
    </source>
</evidence>
<evidence type="ECO:0000256" key="5">
    <source>
        <dbReference type="ARBA" id="ARBA00022725"/>
    </source>
</evidence>
<protein>
    <submittedName>
        <fullName evidence="11">Uncharacterized protein LOC113469741</fullName>
    </submittedName>
</protein>
<evidence type="ECO:0000256" key="3">
    <source>
        <dbReference type="ARBA" id="ARBA00022606"/>
    </source>
</evidence>
<dbReference type="Pfam" id="PF02949">
    <property type="entry name" value="7tm_6"/>
    <property type="match status" value="1"/>
</dbReference>
<proteinExistence type="predicted"/>
<accession>A0A3Q0J4H8</accession>
<evidence type="ECO:0000256" key="7">
    <source>
        <dbReference type="ARBA" id="ARBA00023136"/>
    </source>
</evidence>
<keyword evidence="5" id="KW-0552">Olfaction</keyword>
<feature type="non-terminal residue" evidence="11">
    <location>
        <position position="175"/>
    </location>
</feature>